<sequence length="303" mass="34331">MIAKLTANSATEIRAHLKDLKDHAETKKHKMRCLPTVKPFTVSRANLSTICDDQKRRELRIATYIACHTSVNAVDELSDMLNDETGGFQMHRTKCSAVIKSVLGPYFRDELRQDIGNSPYSLYLDETTDISVNKLLCICIKYRSKKQNRFVSTYLGLVELLDADANGIVDAIIDFLQVNALDIANMIGIATDGASVMVGRQHSVYTLLKQKQPNLQLIRCVCHSLDIVAKKAMQQLPSNIEFMIRETYNWFAHSSKRQNDYRNLYETVNNGGCPLKMLSPSSTHWLVIADCIDRVQSSRVRDR</sequence>
<comment type="caution">
    <text evidence="1">The sequence shown here is derived from an EMBL/GenBank/DDBJ whole genome shotgun (WGS) entry which is preliminary data.</text>
</comment>
<gene>
    <name evidence="1" type="ORF">QQF64_017332</name>
</gene>
<evidence type="ECO:0008006" key="3">
    <source>
        <dbReference type="Google" id="ProtNLM"/>
    </source>
</evidence>
<accession>A0ABR3LLK9</accession>
<protein>
    <recommendedName>
        <fullName evidence="3">DUF4371 domain-containing protein</fullName>
    </recommendedName>
</protein>
<name>A0ABR3LLK9_9TELE</name>
<proteinExistence type="predicted"/>
<dbReference type="InterPro" id="IPR012337">
    <property type="entry name" value="RNaseH-like_sf"/>
</dbReference>
<reference evidence="1 2" key="1">
    <citation type="submission" date="2023-09" db="EMBL/GenBank/DDBJ databases">
        <authorList>
            <person name="Wang M."/>
        </authorList>
    </citation>
    <scope>NUCLEOTIDE SEQUENCE [LARGE SCALE GENOMIC DNA]</scope>
    <source>
        <strain evidence="1">GT-2023</strain>
        <tissue evidence="1">Liver</tissue>
    </source>
</reference>
<organism evidence="1 2">
    <name type="scientific">Cirrhinus molitorella</name>
    <name type="common">mud carp</name>
    <dbReference type="NCBI Taxonomy" id="172907"/>
    <lineage>
        <taxon>Eukaryota</taxon>
        <taxon>Metazoa</taxon>
        <taxon>Chordata</taxon>
        <taxon>Craniata</taxon>
        <taxon>Vertebrata</taxon>
        <taxon>Euteleostomi</taxon>
        <taxon>Actinopterygii</taxon>
        <taxon>Neopterygii</taxon>
        <taxon>Teleostei</taxon>
        <taxon>Ostariophysi</taxon>
        <taxon>Cypriniformes</taxon>
        <taxon>Cyprinidae</taxon>
        <taxon>Labeoninae</taxon>
        <taxon>Labeonini</taxon>
        <taxon>Cirrhinus</taxon>
    </lineage>
</organism>
<evidence type="ECO:0000313" key="2">
    <source>
        <dbReference type="Proteomes" id="UP001558613"/>
    </source>
</evidence>
<dbReference type="Proteomes" id="UP001558613">
    <property type="component" value="Unassembled WGS sequence"/>
</dbReference>
<evidence type="ECO:0000313" key="1">
    <source>
        <dbReference type="EMBL" id="KAL1252639.1"/>
    </source>
</evidence>
<dbReference type="PANTHER" id="PTHR37162:SF1">
    <property type="entry name" value="BED-TYPE DOMAIN-CONTAINING PROTEIN"/>
    <property type="match status" value="1"/>
</dbReference>
<dbReference type="PANTHER" id="PTHR37162">
    <property type="entry name" value="HAT FAMILY DIMERISATION DOMAINCONTAINING PROTEIN-RELATED"/>
    <property type="match status" value="1"/>
</dbReference>
<keyword evidence="2" id="KW-1185">Reference proteome</keyword>
<dbReference type="EMBL" id="JAYMGO010000021">
    <property type="protein sequence ID" value="KAL1252639.1"/>
    <property type="molecule type" value="Genomic_DNA"/>
</dbReference>
<dbReference type="SUPFAM" id="SSF53098">
    <property type="entry name" value="Ribonuclease H-like"/>
    <property type="match status" value="1"/>
</dbReference>